<keyword evidence="2" id="KW-1185">Reference proteome</keyword>
<reference evidence="1 2" key="1">
    <citation type="submission" date="2019-06" db="EMBL/GenBank/DDBJ databases">
        <authorList>
            <person name="Livingstone P."/>
            <person name="Whitworth D."/>
        </authorList>
    </citation>
    <scope>NUCLEOTIDE SEQUENCE [LARGE SCALE GENOMIC DNA]</scope>
    <source>
        <strain evidence="1 2">AM401</strain>
    </source>
</reference>
<sequence length="560" mass="62315">MQSTFDFEERADQLSLDDIKSTMVDAEIFRSAKRKLLARGAKLLVGPRGTGKTHLMRFTYAAATKDNAQPLVLYANFNRYLTLEPLLSTASDAIQRFHAWVLAKLLIAAGEHCGALGIDLEKLALPAPLETLRGLIGQLEKGSGHREYEATGRLLTIDSTISSLERLRMLAMRERTVLLLDDAALTLADKYLEEFFRLFRQLKTETVSPKASVYPGSTQYGPTFHASHEVESIQLWISIADPNYSSLMGEIADKRIGQSEKKNTEVVEVLKFMAFGVPRAFLRLLRDYSAATGTVQQRLNTTIEGHTTLITQEYASLGLKLPQFKSIIDSGKRLFDKSAIALREARQQDSKRQGRHVIIGIREPEAAGPLADRMMKFLIEVGMLYPLPTVSHGQDRKYGRYILHLAFLYQNGALRTGRGTSFKEIVDYLGLSDSKHPVRREVATLLTAAEVAAIKLDLPPCQSCGASRLNDSQRYCHNCGKQLLDGSLFEQCIQLPLSALPGISEALLARINQETKIRTVGDVYSSQNPSGDLQQALYIGEKRAQRIINKVAIVVDEFLS</sequence>
<dbReference type="EMBL" id="VIFM01000342">
    <property type="protein sequence ID" value="TQF09467.1"/>
    <property type="molecule type" value="Genomic_DNA"/>
</dbReference>
<comment type="caution">
    <text evidence="1">The sequence shown here is derived from an EMBL/GenBank/DDBJ whole genome shotgun (WGS) entry which is preliminary data.</text>
</comment>
<gene>
    <name evidence="1" type="ORF">FJV41_44455</name>
</gene>
<dbReference type="Gene3D" id="3.40.50.300">
    <property type="entry name" value="P-loop containing nucleotide triphosphate hydrolases"/>
    <property type="match status" value="1"/>
</dbReference>
<protein>
    <recommendedName>
        <fullName evidence="3">Zinc ribbon domain-containing protein</fullName>
    </recommendedName>
</protein>
<organism evidence="1 2">
    <name type="scientific">Myxococcus llanfairpwllgwyngyllgogerychwyrndrobwllllantysiliogogogochensis</name>
    <dbReference type="NCBI Taxonomy" id="2590453"/>
    <lineage>
        <taxon>Bacteria</taxon>
        <taxon>Pseudomonadati</taxon>
        <taxon>Myxococcota</taxon>
        <taxon>Myxococcia</taxon>
        <taxon>Myxococcales</taxon>
        <taxon>Cystobacterineae</taxon>
        <taxon>Myxococcaceae</taxon>
        <taxon>Myxococcus</taxon>
    </lineage>
</organism>
<dbReference type="OrthoDB" id="7788065at2"/>
<evidence type="ECO:0008006" key="3">
    <source>
        <dbReference type="Google" id="ProtNLM"/>
    </source>
</evidence>
<name>A0A540WKW3_9BACT</name>
<dbReference type="AlphaFoldDB" id="A0A540WKW3"/>
<dbReference type="InterPro" id="IPR027417">
    <property type="entry name" value="P-loop_NTPase"/>
</dbReference>
<accession>A0A540WKW3</accession>
<evidence type="ECO:0000313" key="2">
    <source>
        <dbReference type="Proteomes" id="UP000315369"/>
    </source>
</evidence>
<evidence type="ECO:0000313" key="1">
    <source>
        <dbReference type="EMBL" id="TQF09467.1"/>
    </source>
</evidence>
<dbReference type="Proteomes" id="UP000315369">
    <property type="component" value="Unassembled WGS sequence"/>
</dbReference>
<proteinExistence type="predicted"/>
<dbReference type="SUPFAM" id="SSF52540">
    <property type="entry name" value="P-loop containing nucleoside triphosphate hydrolases"/>
    <property type="match status" value="1"/>
</dbReference>
<dbReference type="RefSeq" id="WP_141648706.1">
    <property type="nucleotide sequence ID" value="NZ_VIFM01000342.1"/>
</dbReference>